<name>A0ABQ6N3W4_9STRA</name>
<dbReference type="SUPFAM" id="SSF53448">
    <property type="entry name" value="Nucleotide-diphospho-sugar transferases"/>
    <property type="match status" value="1"/>
</dbReference>
<gene>
    <name evidence="1" type="ORF">TeGR_g1607</name>
</gene>
<comment type="caution">
    <text evidence="1">The sequence shown here is derived from an EMBL/GenBank/DDBJ whole genome shotgun (WGS) entry which is preliminary data.</text>
</comment>
<dbReference type="EMBL" id="BRYB01002062">
    <property type="protein sequence ID" value="GMI39014.1"/>
    <property type="molecule type" value="Genomic_DNA"/>
</dbReference>
<sequence>MLMIVYNEQANLEAHLPQWNELFDCFIIGIDSKTTDSSRAAVTSALASTPGCVYSFDYDGLGASRTLALSLASKHFPSASHLMFVDPDWRVLPHALPNKRDLSADATNFFFKVHDRNGQTSRWLDWLVVNEPDLKMKYRWHEMWQFPATSPHHTLKKAKLSWEIQESKEHDNWHADAHEHSESYERYAFEISELEKDLAVDPSDHRLLYYLGFDHLAAWEAGSREGVAPEVLAEHIEKSFRYLEQRAQPRYIAVTKAVAMAGEALRSEYGNMPSPEMTISTLQYLGIMSYKFRSDSPTTHVYYDLCVAYENDDYRCHLEKSRLLADEQKWGDAWLTAKAALASAIGGAETAKAVNRDAGTTCDAPVHVLHLTKHVGGAVEAAEIHQGVQRALGAFSQLDRCSDEVRKTVAEFEQRQPPPVADWDAVLSEASARRMRSLPRSAQSSIYEALGLAPISVGPELVKKLGFHDTFRRIVLQ</sequence>
<accession>A0ABQ6N3W4</accession>
<protein>
    <submittedName>
        <fullName evidence="1">Uncharacterized protein</fullName>
    </submittedName>
</protein>
<reference evidence="1 2" key="1">
    <citation type="journal article" date="2023" name="Commun. Biol.">
        <title>Genome analysis of Parmales, the sister group of diatoms, reveals the evolutionary specialization of diatoms from phago-mixotrophs to photoautotrophs.</title>
        <authorList>
            <person name="Ban H."/>
            <person name="Sato S."/>
            <person name="Yoshikawa S."/>
            <person name="Yamada K."/>
            <person name="Nakamura Y."/>
            <person name="Ichinomiya M."/>
            <person name="Sato N."/>
            <person name="Blanc-Mathieu R."/>
            <person name="Endo H."/>
            <person name="Kuwata A."/>
            <person name="Ogata H."/>
        </authorList>
    </citation>
    <scope>NUCLEOTIDE SEQUENCE [LARGE SCALE GENOMIC DNA]</scope>
</reference>
<proteinExistence type="predicted"/>
<evidence type="ECO:0000313" key="2">
    <source>
        <dbReference type="Proteomes" id="UP001165060"/>
    </source>
</evidence>
<evidence type="ECO:0000313" key="1">
    <source>
        <dbReference type="EMBL" id="GMI39014.1"/>
    </source>
</evidence>
<dbReference type="Proteomes" id="UP001165060">
    <property type="component" value="Unassembled WGS sequence"/>
</dbReference>
<keyword evidence="2" id="KW-1185">Reference proteome</keyword>
<dbReference type="InterPro" id="IPR029044">
    <property type="entry name" value="Nucleotide-diphossugar_trans"/>
</dbReference>
<organism evidence="1 2">
    <name type="scientific">Tetraparma gracilis</name>
    <dbReference type="NCBI Taxonomy" id="2962635"/>
    <lineage>
        <taxon>Eukaryota</taxon>
        <taxon>Sar</taxon>
        <taxon>Stramenopiles</taxon>
        <taxon>Ochrophyta</taxon>
        <taxon>Bolidophyceae</taxon>
        <taxon>Parmales</taxon>
        <taxon>Triparmaceae</taxon>
        <taxon>Tetraparma</taxon>
    </lineage>
</organism>